<keyword evidence="2" id="KW-1185">Reference proteome</keyword>
<dbReference type="Proteomes" id="UP001153331">
    <property type="component" value="Unassembled WGS sequence"/>
</dbReference>
<comment type="caution">
    <text evidence="1">The sequence shown here is derived from an EMBL/GenBank/DDBJ whole genome shotgun (WGS) entry which is preliminary data.</text>
</comment>
<evidence type="ECO:0000313" key="1">
    <source>
        <dbReference type="EMBL" id="KAJ8114976.1"/>
    </source>
</evidence>
<sequence length="617" mass="69911">MQSPKSKAPKSIVLLTALTSCIIAILAALISPQVRSYISQTQDDHEYSIRILSYDPLMIYIVNFLPKEERTYLLQSGADLFKRSTVGVGNNLTTSNDRTSSTAALSRTDPVVKRIMTRASTFQGYTSLQDHETLQMTRYSAGQEYKPHWDHIQHEPVPLNVTQRISTFFAILEATCDTCGTRFSDLKIDWSQEDSRWCEYVDCNDHDGITIRPIPGNALFWKNLDNWGEGDARTLHAGLPPLEGVKTGLNIWTHMPRAAEYPNPTVRPDVASAVVVLEETAGSLLKSCVVPVAMTKTDTRRLTPSTLQAVLDRIAAGINDTQICRETGVQRYVTRRLRLNLSQWGQPYSPSCVKVGRPTKLRDFHRYHLQEYLIGRPQAYLEEIRDWFLDEFDLSLSVSLVFRELRRMKWSRKVATKRAAEQSEALRRVFQARVQQNYVAEQLVAIDESACNERTGDRKYGWGLIGCAVELEYLIRRSERWSLLPAMTVDGYLAHRIFQGAITAELMVEFLQEDVLPRCTPGYHVLLMDNASIHRSPAIVQLCHDFGVQLEYLPPYSPDYNPIERSFKTAGYGTGTVDTWALTIETELIDSVVVANAATSFSDILLTCEASREWRTP</sequence>
<name>A0ACC2IIF9_9PLEO</name>
<reference evidence="1" key="1">
    <citation type="submission" date="2022-11" db="EMBL/GenBank/DDBJ databases">
        <title>Genome Sequence of Boeremia exigua.</title>
        <authorList>
            <person name="Buettner E."/>
        </authorList>
    </citation>
    <scope>NUCLEOTIDE SEQUENCE</scope>
    <source>
        <strain evidence="1">CU02</strain>
    </source>
</reference>
<accession>A0ACC2IIF9</accession>
<dbReference type="EMBL" id="JAPHNI010000164">
    <property type="protein sequence ID" value="KAJ8114976.1"/>
    <property type="molecule type" value="Genomic_DNA"/>
</dbReference>
<protein>
    <submittedName>
        <fullName evidence="1">Uncharacterized protein</fullName>
    </submittedName>
</protein>
<evidence type="ECO:0000313" key="2">
    <source>
        <dbReference type="Proteomes" id="UP001153331"/>
    </source>
</evidence>
<organism evidence="1 2">
    <name type="scientific">Boeremia exigua</name>
    <dbReference type="NCBI Taxonomy" id="749465"/>
    <lineage>
        <taxon>Eukaryota</taxon>
        <taxon>Fungi</taxon>
        <taxon>Dikarya</taxon>
        <taxon>Ascomycota</taxon>
        <taxon>Pezizomycotina</taxon>
        <taxon>Dothideomycetes</taxon>
        <taxon>Pleosporomycetidae</taxon>
        <taxon>Pleosporales</taxon>
        <taxon>Pleosporineae</taxon>
        <taxon>Didymellaceae</taxon>
        <taxon>Boeremia</taxon>
    </lineage>
</organism>
<gene>
    <name evidence="1" type="ORF">OPT61_g3273</name>
</gene>
<proteinExistence type="predicted"/>